<feature type="transmembrane region" description="Helical" evidence="1">
    <location>
        <begin position="458"/>
        <end position="479"/>
    </location>
</feature>
<evidence type="ECO:0000256" key="1">
    <source>
        <dbReference type="SAM" id="Phobius"/>
    </source>
</evidence>
<keyword evidence="1" id="KW-0812">Transmembrane</keyword>
<dbReference type="Proteomes" id="UP000198393">
    <property type="component" value="Unassembled WGS sequence"/>
</dbReference>
<feature type="chain" id="PRO_5013122515" evidence="2">
    <location>
        <begin position="24"/>
        <end position="483"/>
    </location>
</feature>
<evidence type="ECO:0000313" key="4">
    <source>
        <dbReference type="Proteomes" id="UP000198393"/>
    </source>
</evidence>
<keyword evidence="1" id="KW-1133">Transmembrane helix</keyword>
<sequence length="483" mass="54613">MKLTNKFLLGCAVIFLSTVNSFSQNVAIKLGKNEIGINQYFTVTVQVENDRLKQYSDFPNIEGFIKRGTSSSTTTNYVNGRMSSTQSLTQNYQATEKGTFLLQPFFMTINGEEVKSEGTQIVVGEAVQRQARQSPFSRDPFDDLFGGRSEPEEFLDIKADAFVALTLDKDEVYVGEGFTATLAFYVAESNRAEMRFYNLANQITEIVKTVKPPNCWEENFSIDQISGEPITIGGKAYDRYKIYQTTYYPLTLKDIEFPSIGLKMIKFKVAKNPSFFGRNRQEDYETFYSKEKTVKVKDLPAHPMKDQVAVGNYRLDENISNRELETGQSFNYSFNIVGEGNISSIEAPTPKNNDAFDFYAPNVTQRVNRAAGKVSGVKSYDFYAIPNEPGEFKLGDYFYWVFFNPENDSYDTLRSEYSLNVSGESRKNLTIASNDLGDFYDKIGSVDNELEAIGGDDWVKIIVNIFIALTLGFTAYLLFKKTA</sequence>
<gene>
    <name evidence="3" type="ORF">SAMN05421640_1712</name>
</gene>
<keyword evidence="1" id="KW-0472">Membrane</keyword>
<accession>A0A239IP33</accession>
<protein>
    <submittedName>
        <fullName evidence="3">Oxygen tolerance</fullName>
    </submittedName>
</protein>
<feature type="signal peptide" evidence="2">
    <location>
        <begin position="1"/>
        <end position="23"/>
    </location>
</feature>
<keyword evidence="2" id="KW-0732">Signal</keyword>
<evidence type="ECO:0000313" key="3">
    <source>
        <dbReference type="EMBL" id="SNS94174.1"/>
    </source>
</evidence>
<dbReference type="InterPro" id="IPR025738">
    <property type="entry name" value="BatD"/>
</dbReference>
<name>A0A239IP33_EKHLU</name>
<keyword evidence="4" id="KW-1185">Reference proteome</keyword>
<dbReference type="PANTHER" id="PTHR40940:SF2">
    <property type="entry name" value="BATD"/>
    <property type="match status" value="1"/>
</dbReference>
<organism evidence="3 4">
    <name type="scientific">Ekhidna lutea</name>
    <dbReference type="NCBI Taxonomy" id="447679"/>
    <lineage>
        <taxon>Bacteria</taxon>
        <taxon>Pseudomonadati</taxon>
        <taxon>Bacteroidota</taxon>
        <taxon>Cytophagia</taxon>
        <taxon>Cytophagales</taxon>
        <taxon>Reichenbachiellaceae</taxon>
        <taxon>Ekhidna</taxon>
    </lineage>
</organism>
<proteinExistence type="predicted"/>
<dbReference type="PANTHER" id="PTHR40940">
    <property type="entry name" value="PROTEIN BATD-RELATED"/>
    <property type="match status" value="1"/>
</dbReference>
<dbReference type="AlphaFoldDB" id="A0A239IP33"/>
<dbReference type="EMBL" id="FZPD01000003">
    <property type="protein sequence ID" value="SNS94174.1"/>
    <property type="molecule type" value="Genomic_DNA"/>
</dbReference>
<dbReference type="RefSeq" id="WP_089356457.1">
    <property type="nucleotide sequence ID" value="NZ_FZPD01000003.1"/>
</dbReference>
<evidence type="ECO:0000256" key="2">
    <source>
        <dbReference type="SAM" id="SignalP"/>
    </source>
</evidence>
<dbReference type="OrthoDB" id="2079210at2"/>
<reference evidence="3 4" key="1">
    <citation type="submission" date="2017-06" db="EMBL/GenBank/DDBJ databases">
        <authorList>
            <person name="Kim H.J."/>
            <person name="Triplett B.A."/>
        </authorList>
    </citation>
    <scope>NUCLEOTIDE SEQUENCE [LARGE SCALE GENOMIC DNA]</scope>
    <source>
        <strain evidence="3 4">DSM 19307</strain>
    </source>
</reference>
<dbReference type="Pfam" id="PF13584">
    <property type="entry name" value="BatD"/>
    <property type="match status" value="2"/>
</dbReference>